<accession>A0ABD1EU25</accession>
<dbReference type="SMART" id="SM00868">
    <property type="entry name" value="zf-AD"/>
    <property type="match status" value="1"/>
</dbReference>
<evidence type="ECO:0000256" key="5">
    <source>
        <dbReference type="ARBA" id="ARBA00022833"/>
    </source>
</evidence>
<name>A0ABD1EU25_HYPHA</name>
<dbReference type="InterPro" id="IPR013087">
    <property type="entry name" value="Znf_C2H2_type"/>
</dbReference>
<evidence type="ECO:0000313" key="9">
    <source>
        <dbReference type="EMBL" id="KAL1502103.1"/>
    </source>
</evidence>
<dbReference type="InterPro" id="IPR036236">
    <property type="entry name" value="Znf_C2H2_sf"/>
</dbReference>
<dbReference type="SUPFAM" id="SSF57667">
    <property type="entry name" value="beta-beta-alpha zinc fingers"/>
    <property type="match status" value="2"/>
</dbReference>
<feature type="domain" description="C2H2-type" evidence="8">
    <location>
        <begin position="227"/>
        <end position="245"/>
    </location>
</feature>
<keyword evidence="5" id="KW-0862">Zinc</keyword>
<feature type="domain" description="C2H2-type" evidence="8">
    <location>
        <begin position="326"/>
        <end position="354"/>
    </location>
</feature>
<dbReference type="SMART" id="SM00355">
    <property type="entry name" value="ZnF_C2H2"/>
    <property type="match status" value="5"/>
</dbReference>
<evidence type="ECO:0000256" key="7">
    <source>
        <dbReference type="PROSITE-ProRule" id="PRU00042"/>
    </source>
</evidence>
<comment type="caution">
    <text evidence="9">The sequence shown here is derived from an EMBL/GenBank/DDBJ whole genome shotgun (WGS) entry which is preliminary data.</text>
</comment>
<feature type="domain" description="C2H2-type" evidence="8">
    <location>
        <begin position="136"/>
        <end position="164"/>
    </location>
</feature>
<dbReference type="InterPro" id="IPR012934">
    <property type="entry name" value="Znf_AD"/>
</dbReference>
<keyword evidence="10" id="KW-1185">Reference proteome</keyword>
<gene>
    <name evidence="9" type="ORF">ABEB36_007297</name>
</gene>
<dbReference type="PANTHER" id="PTHR24394">
    <property type="entry name" value="ZINC FINGER PROTEIN"/>
    <property type="match status" value="1"/>
</dbReference>
<dbReference type="GO" id="GO:0005634">
    <property type="term" value="C:nucleus"/>
    <property type="evidence" value="ECO:0007669"/>
    <property type="project" value="UniProtKB-SubCell"/>
</dbReference>
<feature type="domain" description="C2H2-type" evidence="8">
    <location>
        <begin position="253"/>
        <end position="280"/>
    </location>
</feature>
<evidence type="ECO:0000256" key="6">
    <source>
        <dbReference type="ARBA" id="ARBA00023242"/>
    </source>
</evidence>
<reference evidence="9 10" key="1">
    <citation type="submission" date="2024-05" db="EMBL/GenBank/DDBJ databases">
        <title>Genetic variation in Jamaican populations of the coffee berry borer (Hypothenemus hampei).</title>
        <authorList>
            <person name="Errbii M."/>
            <person name="Myrie A."/>
        </authorList>
    </citation>
    <scope>NUCLEOTIDE SEQUENCE [LARGE SCALE GENOMIC DNA]</scope>
    <source>
        <strain evidence="9">JA-Hopewell-2020-01-JO</strain>
        <tissue evidence="9">Whole body</tissue>
    </source>
</reference>
<evidence type="ECO:0000256" key="1">
    <source>
        <dbReference type="ARBA" id="ARBA00004123"/>
    </source>
</evidence>
<dbReference type="Proteomes" id="UP001566132">
    <property type="component" value="Unassembled WGS sequence"/>
</dbReference>
<evidence type="ECO:0000256" key="3">
    <source>
        <dbReference type="ARBA" id="ARBA00022737"/>
    </source>
</evidence>
<dbReference type="PROSITE" id="PS00028">
    <property type="entry name" value="ZINC_FINGER_C2H2_1"/>
    <property type="match status" value="2"/>
</dbReference>
<evidence type="ECO:0000259" key="8">
    <source>
        <dbReference type="PROSITE" id="PS50157"/>
    </source>
</evidence>
<dbReference type="PANTHER" id="PTHR24394:SF29">
    <property type="entry name" value="MYONEURIN"/>
    <property type="match status" value="1"/>
</dbReference>
<evidence type="ECO:0000256" key="4">
    <source>
        <dbReference type="ARBA" id="ARBA00022771"/>
    </source>
</evidence>
<comment type="subcellular location">
    <subcellularLocation>
        <location evidence="1">Nucleus</location>
    </subcellularLocation>
</comment>
<dbReference type="EMBL" id="JBDJPC010000005">
    <property type="protein sequence ID" value="KAL1502103.1"/>
    <property type="molecule type" value="Genomic_DNA"/>
</dbReference>
<dbReference type="PROSITE" id="PS50157">
    <property type="entry name" value="ZINC_FINGER_C2H2_2"/>
    <property type="match status" value="4"/>
</dbReference>
<keyword evidence="3" id="KW-0677">Repeat</keyword>
<dbReference type="Gene3D" id="3.30.160.60">
    <property type="entry name" value="Classic Zinc Finger"/>
    <property type="match status" value="2"/>
</dbReference>
<sequence length="360" mass="42853">MDIIEKPCCVCLKIEINYNKLTKRDSNDISLLNKFKMSICELQWLSSFYFCTYCTSILEMFYKFKSKCIESDIIRNQKGQNAEEKLLVPNLKQERGDNDITLDSVEGIMKIREDFHVNVQQSSECYQIKRKRNKHFSCQICEKVFFIGTLLVTHCRKDHKLEFKNIKPFSLTFSHYFKMPSKVFYILKFIIYHECIKSNICSYYDKEFVTKTDLLNHEKQHLNMRKYKCELCNKTFKGSHKLMVHTDSSKWKYIWKICTKPFRNKSNYDSHVRRHLGDKKFSCALCQKKFVSKCDLNHLLKLVFKIHLTQVYTVGCIKIPNKNKNYICHFCSKAYYTKNKLSKHLCGAHVAEKLLLCEKH</sequence>
<dbReference type="AlphaFoldDB" id="A0ABD1EU25"/>
<protein>
    <recommendedName>
        <fullName evidence="8">C2H2-type domain-containing protein</fullName>
    </recommendedName>
</protein>
<evidence type="ECO:0000313" key="10">
    <source>
        <dbReference type="Proteomes" id="UP001566132"/>
    </source>
</evidence>
<keyword evidence="6" id="KW-0539">Nucleus</keyword>
<dbReference type="Pfam" id="PF00096">
    <property type="entry name" value="zf-C2H2"/>
    <property type="match status" value="1"/>
</dbReference>
<dbReference type="GO" id="GO:0008270">
    <property type="term" value="F:zinc ion binding"/>
    <property type="evidence" value="ECO:0007669"/>
    <property type="project" value="UniProtKB-KW"/>
</dbReference>
<evidence type="ECO:0000256" key="2">
    <source>
        <dbReference type="ARBA" id="ARBA00022723"/>
    </source>
</evidence>
<proteinExistence type="predicted"/>
<keyword evidence="4 7" id="KW-0863">Zinc-finger</keyword>
<organism evidence="9 10">
    <name type="scientific">Hypothenemus hampei</name>
    <name type="common">Coffee berry borer</name>
    <dbReference type="NCBI Taxonomy" id="57062"/>
    <lineage>
        <taxon>Eukaryota</taxon>
        <taxon>Metazoa</taxon>
        <taxon>Ecdysozoa</taxon>
        <taxon>Arthropoda</taxon>
        <taxon>Hexapoda</taxon>
        <taxon>Insecta</taxon>
        <taxon>Pterygota</taxon>
        <taxon>Neoptera</taxon>
        <taxon>Endopterygota</taxon>
        <taxon>Coleoptera</taxon>
        <taxon>Polyphaga</taxon>
        <taxon>Cucujiformia</taxon>
        <taxon>Curculionidae</taxon>
        <taxon>Scolytinae</taxon>
        <taxon>Hypothenemus</taxon>
    </lineage>
</organism>
<keyword evidence="2" id="KW-0479">Metal-binding</keyword>